<keyword evidence="2" id="KW-0472">Membrane</keyword>
<accession>A0A9N8E0E4</accession>
<dbReference type="Proteomes" id="UP001153069">
    <property type="component" value="Unassembled WGS sequence"/>
</dbReference>
<feature type="transmembrane region" description="Helical" evidence="2">
    <location>
        <begin position="199"/>
        <end position="223"/>
    </location>
</feature>
<feature type="transmembrane region" description="Helical" evidence="2">
    <location>
        <begin position="291"/>
        <end position="311"/>
    </location>
</feature>
<feature type="transmembrane region" description="Helical" evidence="2">
    <location>
        <begin position="235"/>
        <end position="256"/>
    </location>
</feature>
<evidence type="ECO:0008006" key="5">
    <source>
        <dbReference type="Google" id="ProtNLM"/>
    </source>
</evidence>
<dbReference type="AlphaFoldDB" id="A0A9N8E0E4"/>
<evidence type="ECO:0000313" key="3">
    <source>
        <dbReference type="EMBL" id="CAB9511734.1"/>
    </source>
</evidence>
<keyword evidence="4" id="KW-1185">Reference proteome</keyword>
<evidence type="ECO:0000256" key="2">
    <source>
        <dbReference type="SAM" id="Phobius"/>
    </source>
</evidence>
<reference evidence="3" key="1">
    <citation type="submission" date="2020-06" db="EMBL/GenBank/DDBJ databases">
        <authorList>
            <consortium name="Plant Systems Biology data submission"/>
        </authorList>
    </citation>
    <scope>NUCLEOTIDE SEQUENCE</scope>
    <source>
        <strain evidence="3">D6</strain>
    </source>
</reference>
<protein>
    <recommendedName>
        <fullName evidence="5">Transmembrane protein</fullName>
    </recommendedName>
</protein>
<keyword evidence="2" id="KW-0812">Transmembrane</keyword>
<dbReference type="OrthoDB" id="10565212at2759"/>
<comment type="caution">
    <text evidence="3">The sequence shown here is derived from an EMBL/GenBank/DDBJ whole genome shotgun (WGS) entry which is preliminary data.</text>
</comment>
<name>A0A9N8E0E4_9STRA</name>
<gene>
    <name evidence="3" type="ORF">SEMRO_500_G155280.1</name>
</gene>
<sequence>MASNIELSQVDREFDFVRKQDDDVKSSMLHQKPPRHPRFSVQVKQHHHAHRYSTETPQAIQQQSSQRWSTVAGMIGPPRSDLAASMTATSPEGCEVCDQSGAVERYFASVRVPASFLAATSFTELFATSFNPDDSSIQRQLQLICLLCQGLSFVLSMNVIVLCSQALVRGLTGNFDPFSETGYEFLFREFHFEFVCVRWSFLVSCFGFLLAVTAKILYSFELFNFSSESYERNHLELGVGVCLVMASLMTHLASYVNSTMVGWKSMTDMSLDMIRMLVTRAKGMERPLEPFSLFMALIGVLFIILALIPGAQI</sequence>
<organism evidence="3 4">
    <name type="scientific">Seminavis robusta</name>
    <dbReference type="NCBI Taxonomy" id="568900"/>
    <lineage>
        <taxon>Eukaryota</taxon>
        <taxon>Sar</taxon>
        <taxon>Stramenopiles</taxon>
        <taxon>Ochrophyta</taxon>
        <taxon>Bacillariophyta</taxon>
        <taxon>Bacillariophyceae</taxon>
        <taxon>Bacillariophycidae</taxon>
        <taxon>Naviculales</taxon>
        <taxon>Naviculaceae</taxon>
        <taxon>Seminavis</taxon>
    </lineage>
</organism>
<dbReference type="EMBL" id="CAICTM010000499">
    <property type="protein sequence ID" value="CAB9511734.1"/>
    <property type="molecule type" value="Genomic_DNA"/>
</dbReference>
<proteinExistence type="predicted"/>
<feature type="region of interest" description="Disordered" evidence="1">
    <location>
        <begin position="44"/>
        <end position="63"/>
    </location>
</feature>
<feature type="compositionally biased region" description="Polar residues" evidence="1">
    <location>
        <begin position="54"/>
        <end position="63"/>
    </location>
</feature>
<evidence type="ECO:0000256" key="1">
    <source>
        <dbReference type="SAM" id="MobiDB-lite"/>
    </source>
</evidence>
<evidence type="ECO:0000313" key="4">
    <source>
        <dbReference type="Proteomes" id="UP001153069"/>
    </source>
</evidence>
<keyword evidence="2" id="KW-1133">Transmembrane helix</keyword>